<keyword evidence="5" id="KW-0862">Zinc</keyword>
<evidence type="ECO:0000256" key="4">
    <source>
        <dbReference type="ARBA" id="ARBA00022801"/>
    </source>
</evidence>
<dbReference type="InterPro" id="IPR011249">
    <property type="entry name" value="Metalloenz_LuxS/M16"/>
</dbReference>
<dbReference type="Pfam" id="PF00675">
    <property type="entry name" value="Peptidase_M16"/>
    <property type="match status" value="1"/>
</dbReference>
<dbReference type="CTD" id="24588010"/>
<reference evidence="12" key="4">
    <citation type="journal article" date="2022" name="PLoS Pathog.">
        <title>Chromosome-level genome of Schistosoma haematobium underpins genome-wide explorations of molecular variation.</title>
        <authorList>
            <person name="Stroehlein A.J."/>
            <person name="Korhonen P.K."/>
            <person name="Lee V.V."/>
            <person name="Ralph S.A."/>
            <person name="Mentink-Kane M."/>
            <person name="You H."/>
            <person name="McManus D.P."/>
            <person name="Tchuente L.T."/>
            <person name="Stothard J.R."/>
            <person name="Kaur P."/>
            <person name="Dudchenko O."/>
            <person name="Aiden E.L."/>
            <person name="Yang B."/>
            <person name="Yang H."/>
            <person name="Emery A.M."/>
            <person name="Webster B.L."/>
            <person name="Brindley P.J."/>
            <person name="Rollinson D."/>
            <person name="Chang B.C.H."/>
            <person name="Gasser R.B."/>
            <person name="Young N.D."/>
        </authorList>
    </citation>
    <scope>NUCLEOTIDE SEQUENCE</scope>
</reference>
<organism evidence="12 13">
    <name type="scientific">Schistosoma haematobium</name>
    <name type="common">Blood fluke</name>
    <dbReference type="NCBI Taxonomy" id="6185"/>
    <lineage>
        <taxon>Eukaryota</taxon>
        <taxon>Metazoa</taxon>
        <taxon>Spiralia</taxon>
        <taxon>Lophotrochozoa</taxon>
        <taxon>Platyhelminthes</taxon>
        <taxon>Trematoda</taxon>
        <taxon>Digenea</taxon>
        <taxon>Strigeidida</taxon>
        <taxon>Schistosomatoidea</taxon>
        <taxon>Schistosomatidae</taxon>
        <taxon>Schistosoma</taxon>
    </lineage>
</organism>
<dbReference type="InterPro" id="IPR011765">
    <property type="entry name" value="Pept_M16_N"/>
</dbReference>
<evidence type="ECO:0000259" key="9">
    <source>
        <dbReference type="Pfam" id="PF05193"/>
    </source>
</evidence>
<keyword evidence="3" id="KW-0479">Metal-binding</keyword>
<feature type="domain" description="Peptidase M16 C-terminal" evidence="9">
    <location>
        <begin position="200"/>
        <end position="379"/>
    </location>
</feature>
<dbReference type="PROSITE" id="PS00143">
    <property type="entry name" value="INSULINASE"/>
    <property type="match status" value="1"/>
</dbReference>
<evidence type="ECO:0000256" key="7">
    <source>
        <dbReference type="RuleBase" id="RU004447"/>
    </source>
</evidence>
<dbReference type="InterPro" id="IPR032632">
    <property type="entry name" value="Peptidase_M16_M"/>
</dbReference>
<feature type="domain" description="Peptidase M16 middle/third" evidence="10">
    <location>
        <begin position="385"/>
        <end position="666"/>
    </location>
</feature>
<dbReference type="Gene3D" id="3.30.830.10">
    <property type="entry name" value="Metalloenzyme, LuxS/M16 peptidase-like"/>
    <property type="match status" value="4"/>
</dbReference>
<protein>
    <recommendedName>
        <fullName evidence="14">Insulin-degrading enzyme</fullName>
    </recommendedName>
</protein>
<keyword evidence="4" id="KW-0378">Hydrolase</keyword>
<dbReference type="InterPro" id="IPR001431">
    <property type="entry name" value="Pept_M16_Zn_BS"/>
</dbReference>
<evidence type="ECO:0000256" key="6">
    <source>
        <dbReference type="ARBA" id="ARBA00023049"/>
    </source>
</evidence>
<dbReference type="GeneID" id="24588010"/>
<dbReference type="RefSeq" id="XP_051067477.1">
    <property type="nucleotide sequence ID" value="XM_051214322.1"/>
</dbReference>
<comment type="caution">
    <text evidence="12">The sequence shown here is derived from an EMBL/GenBank/DDBJ whole genome shotgun (WGS) entry which is preliminary data.</text>
</comment>
<dbReference type="FunFam" id="3.30.830.10:FF:000005">
    <property type="entry name" value="nardilysin isoform X1"/>
    <property type="match status" value="1"/>
</dbReference>
<reference evidence="12" key="1">
    <citation type="journal article" date="2012" name="Nat. Genet.">
        <title>Whole-genome sequence of Schistosoma haematobium.</title>
        <authorList>
            <person name="Young N.D."/>
            <person name="Jex A.R."/>
            <person name="Li B."/>
            <person name="Liu S."/>
            <person name="Yang L."/>
            <person name="Xiong Z."/>
            <person name="Li Y."/>
            <person name="Cantacessi C."/>
            <person name="Hall R.S."/>
            <person name="Xu X."/>
            <person name="Chen F."/>
            <person name="Wu X."/>
            <person name="Zerlotini A."/>
            <person name="Oliveira G."/>
            <person name="Hofmann A."/>
            <person name="Zhang G."/>
            <person name="Fang X."/>
            <person name="Kang Y."/>
            <person name="Campbell B.E."/>
            <person name="Loukas A."/>
            <person name="Ranganathan S."/>
            <person name="Rollinson D."/>
            <person name="Rinaldi G."/>
            <person name="Brindley P.J."/>
            <person name="Yang H."/>
            <person name="Wang J."/>
            <person name="Wang J."/>
            <person name="Gasser R.B."/>
        </authorList>
    </citation>
    <scope>NUCLEOTIDE SEQUENCE</scope>
</reference>
<dbReference type="GO" id="GO:0005829">
    <property type="term" value="C:cytosol"/>
    <property type="evidence" value="ECO:0007669"/>
    <property type="project" value="TreeGrafter"/>
</dbReference>
<keyword evidence="13" id="KW-1185">Reference proteome</keyword>
<dbReference type="FunFam" id="3.30.830.10:FF:000004">
    <property type="entry name" value="Putative insulin-degrading enzyme"/>
    <property type="match status" value="1"/>
</dbReference>
<evidence type="ECO:0000256" key="2">
    <source>
        <dbReference type="ARBA" id="ARBA00022670"/>
    </source>
</evidence>
<dbReference type="Pfam" id="PF05193">
    <property type="entry name" value="Peptidase_M16_C"/>
    <property type="match status" value="1"/>
</dbReference>
<dbReference type="Pfam" id="PF16187">
    <property type="entry name" value="Peptidase_M16_M"/>
    <property type="match status" value="1"/>
</dbReference>
<evidence type="ECO:0000256" key="5">
    <source>
        <dbReference type="ARBA" id="ARBA00022833"/>
    </source>
</evidence>
<dbReference type="EMBL" id="AMPZ03000004">
    <property type="protein sequence ID" value="KAH9584686.1"/>
    <property type="molecule type" value="Genomic_DNA"/>
</dbReference>
<evidence type="ECO:0000256" key="3">
    <source>
        <dbReference type="ARBA" id="ARBA00022723"/>
    </source>
</evidence>
<dbReference type="PANTHER" id="PTHR43690:SF18">
    <property type="entry name" value="INSULIN-DEGRADING ENZYME-RELATED"/>
    <property type="match status" value="1"/>
</dbReference>
<evidence type="ECO:0000259" key="8">
    <source>
        <dbReference type="Pfam" id="PF00675"/>
    </source>
</evidence>
<evidence type="ECO:0000313" key="12">
    <source>
        <dbReference type="EMBL" id="KAH9584686.1"/>
    </source>
</evidence>
<feature type="domain" description="Coenzyme PQQ synthesis protein F-like C-terminal lobe" evidence="11">
    <location>
        <begin position="775"/>
        <end position="873"/>
    </location>
</feature>
<sequence>MSIMDCMNSVDSSSPVVQKSANDLREYKVMRLCNRMKVLLISDPETDKSAVCLSVNIGSLSDPKELPGLAHFCEHMLFLGTKSFPTENTYLKYITDHGGHCNAFTSPDRTSYVFDVAPESLKGALDIFSQFFICPLFTDSATEREVSAVQSEHEKDISNDTRRLFQLERSLSKSGHDYTKFLSGNRYSLFESSCAQSVNTREKLLQFYSTWYSSNVMGLVILGRESINDLEKLAEDKFSEVIDRNVVQQSWNDTPWPDICLKKMVYVVPLNDVHQMNIMWPIPDYIPDYTAQAPSYVTHLLGHESRGSLLSLFKNAGWANRLACGVSRPAAGICSLILSIDLTLKGLDKTDEIMTNVYQYINMLRSDEPQKWIFDEEQALCQLNFRFKDKEPPYEYVTGLAGNLLLYDMQDVLTGSFLATVYNPDLIKKIISCLTPDNSRVFLVSQKFADKCVEEEPWYHTKYLAVNIPENTLSAWRNSSSNPELRFPEPNSFIATEFDLVQNKCPTNVEMPELLIETEMSRIWYFQDTEFNLPKGFITFHIVSPFAFFDPFHTSLGLIYANLFEDHINELTYSSMLAGMTVYVKHTVEGIKLSFLGYSHKLKSFVKEIVTKFVNYYQPVTDRFECIRENMSREFSNFSMKPAYQQSGAYLTSLISDHSWISDDFVRAFKEVTYERLINFIMEFHERIFIEGLIYGNITEEDAISYHEMVRDLLVQKMNSKPLLLSHILTSREVIIPEDSSFLYQRYISGQPASAIYYYLQCGEQSTFNDTLLNLFCQIVSEPVFNKLRTEQQLGYVVQAGLRRSNKLQGFRILVQSSYHPNKIDKCIEEFLLTVNKLLEDMSDEEFNVHVRSLMTHLLEKPKGMQDRFGRLWSEIACRHYNFKRHLHEAGVLKSLKKNDVIDFFRRYMDPSSCRRRKLTVHVLSNEEHSYDSEYNNHDEKVIVLKDYTELKRCCPLSALARPFMVFTSKCEGNVLRF</sequence>
<dbReference type="InterPro" id="IPR050626">
    <property type="entry name" value="Peptidase_M16"/>
</dbReference>
<proteinExistence type="inferred from homology"/>
<evidence type="ECO:0000313" key="13">
    <source>
        <dbReference type="Proteomes" id="UP000471633"/>
    </source>
</evidence>
<keyword evidence="6" id="KW-0482">Metalloprotease</keyword>
<accession>A0A922IQ69</accession>
<dbReference type="InterPro" id="IPR054734">
    <property type="entry name" value="PqqF-like_C_4"/>
</dbReference>
<dbReference type="GO" id="GO:0005739">
    <property type="term" value="C:mitochondrion"/>
    <property type="evidence" value="ECO:0007669"/>
    <property type="project" value="TreeGrafter"/>
</dbReference>
<evidence type="ECO:0008006" key="14">
    <source>
        <dbReference type="Google" id="ProtNLM"/>
    </source>
</evidence>
<comment type="similarity">
    <text evidence="1 7">Belongs to the peptidase M16 family.</text>
</comment>
<evidence type="ECO:0000259" key="11">
    <source>
        <dbReference type="Pfam" id="PF22456"/>
    </source>
</evidence>
<dbReference type="AlphaFoldDB" id="A0A922IQ69"/>
<gene>
    <name evidence="12" type="ORF">MS3_00006196</name>
</gene>
<dbReference type="InterPro" id="IPR007863">
    <property type="entry name" value="Peptidase_M16_C"/>
</dbReference>
<feature type="domain" description="Peptidase M16 N-terminal" evidence="8">
    <location>
        <begin position="37"/>
        <end position="173"/>
    </location>
</feature>
<reference evidence="12" key="3">
    <citation type="submission" date="2021-06" db="EMBL/GenBank/DDBJ databases">
        <title>Chromosome-level genome assembly for S. haematobium.</title>
        <authorList>
            <person name="Stroehlein A.J."/>
        </authorList>
    </citation>
    <scope>NUCLEOTIDE SEQUENCE</scope>
</reference>
<dbReference type="GO" id="GO:0051603">
    <property type="term" value="P:proteolysis involved in protein catabolic process"/>
    <property type="evidence" value="ECO:0007669"/>
    <property type="project" value="TreeGrafter"/>
</dbReference>
<dbReference type="GO" id="GO:0004222">
    <property type="term" value="F:metalloendopeptidase activity"/>
    <property type="evidence" value="ECO:0007669"/>
    <property type="project" value="InterPro"/>
</dbReference>
<evidence type="ECO:0000256" key="1">
    <source>
        <dbReference type="ARBA" id="ARBA00007261"/>
    </source>
</evidence>
<dbReference type="SUPFAM" id="SSF63411">
    <property type="entry name" value="LuxS/MPP-like metallohydrolase"/>
    <property type="match status" value="4"/>
</dbReference>
<dbReference type="PANTHER" id="PTHR43690">
    <property type="entry name" value="NARDILYSIN"/>
    <property type="match status" value="1"/>
</dbReference>
<dbReference type="GO" id="GO:0046872">
    <property type="term" value="F:metal ion binding"/>
    <property type="evidence" value="ECO:0007669"/>
    <property type="project" value="UniProtKB-KW"/>
</dbReference>
<evidence type="ECO:0000259" key="10">
    <source>
        <dbReference type="Pfam" id="PF16187"/>
    </source>
</evidence>
<reference evidence="12" key="2">
    <citation type="journal article" date="2019" name="Gigascience">
        <title>High-quality Schistosoma haematobium genome achieved by single-molecule and long-range sequencing.</title>
        <authorList>
            <person name="Stroehlein A.J."/>
            <person name="Korhonen P.K."/>
            <person name="Chong T.M."/>
            <person name="Lim Y.L."/>
            <person name="Chan K.G."/>
            <person name="Webster B."/>
            <person name="Rollinson D."/>
            <person name="Brindley P.J."/>
            <person name="Gasser R.B."/>
            <person name="Young N.D."/>
        </authorList>
    </citation>
    <scope>NUCLEOTIDE SEQUENCE</scope>
</reference>
<dbReference type="Proteomes" id="UP000471633">
    <property type="component" value="Unassembled WGS sequence"/>
</dbReference>
<name>A0A922IQ69_SCHHA</name>
<keyword evidence="2" id="KW-0645">Protease</keyword>
<dbReference type="Pfam" id="PF22456">
    <property type="entry name" value="PqqF-like_C_4"/>
    <property type="match status" value="1"/>
</dbReference>
<dbReference type="GO" id="GO:0043171">
    <property type="term" value="P:peptide catabolic process"/>
    <property type="evidence" value="ECO:0007669"/>
    <property type="project" value="TreeGrafter"/>
</dbReference>